<feature type="transmembrane region" description="Helical" evidence="1">
    <location>
        <begin position="148"/>
        <end position="165"/>
    </location>
</feature>
<protein>
    <recommendedName>
        <fullName evidence="2">DUF418 domain-containing protein</fullName>
    </recommendedName>
</protein>
<dbReference type="InterPro" id="IPR007349">
    <property type="entry name" value="DUF418"/>
</dbReference>
<keyword evidence="1" id="KW-1133">Transmembrane helix</keyword>
<feature type="domain" description="DUF418" evidence="2">
    <location>
        <begin position="261"/>
        <end position="413"/>
    </location>
</feature>
<feature type="transmembrane region" description="Helical" evidence="1">
    <location>
        <begin position="349"/>
        <end position="368"/>
    </location>
</feature>
<feature type="transmembrane region" description="Helical" evidence="1">
    <location>
        <begin position="124"/>
        <end position="142"/>
    </location>
</feature>
<keyword evidence="1" id="KW-0812">Transmembrane</keyword>
<dbReference type="Pfam" id="PF04235">
    <property type="entry name" value="DUF418"/>
    <property type="match status" value="1"/>
</dbReference>
<evidence type="ECO:0000313" key="3">
    <source>
        <dbReference type="EMBL" id="AHA74724.1"/>
    </source>
</evidence>
<dbReference type="EMBL" id="CP005935">
    <property type="protein sequence ID" value="AHA74724.1"/>
    <property type="molecule type" value="Genomic_DNA"/>
</dbReference>
<sequence>MFALYLKITLNFLIFDIVPDIKWDYFQYKNEYTRRGKMNQRVEAVDAIRGFALFGILLVNMTLIQFGFFTSEKPTYLFGDLDKGANWFIQFFGTHNFISLFSFLFGLSIILLQKSIIAKGKKFFPTYIRRIIILLLLGYIHGTFVWEGDILFAYGIIGIFLMIFINRKPKTLLIWAIILLALTTLMSYQTDPSTNINDFAPYTEKEHKVHQTGSYMDHVNFRLTENPFDYMGIDGAFGLFFISVFTIIFMSPLFLLGMYVGKKGWLFEVSKHIPAVKKIWFATGLFSFTIKILAMFVKHPLLFMLQDGLTPVTMTFFYGSTIILLFHYKKATRLLTYMANMGKMSVSNYLAQSIIATTIFYAYGFGLYGKIGYFFGILLTIGIYTIQLFVSTYWLQKYRMGPVEYVWRLGTYLEKPRFKRDLDKAS</sequence>
<feature type="transmembrane region" description="Helical" evidence="1">
    <location>
        <begin position="374"/>
        <end position="395"/>
    </location>
</feature>
<organism evidence="3 4">
    <name type="scientific">Bacillus thuringiensis YBT-1518</name>
    <dbReference type="NCBI Taxonomy" id="529122"/>
    <lineage>
        <taxon>Bacteria</taxon>
        <taxon>Bacillati</taxon>
        <taxon>Bacillota</taxon>
        <taxon>Bacilli</taxon>
        <taxon>Bacillales</taxon>
        <taxon>Bacillaceae</taxon>
        <taxon>Bacillus</taxon>
        <taxon>Bacillus cereus group</taxon>
    </lineage>
</organism>
<accession>A0A9W3PIP8</accession>
<dbReference type="InterPro" id="IPR052529">
    <property type="entry name" value="Bact_Transport_Assoc"/>
</dbReference>
<proteinExistence type="predicted"/>
<reference evidence="3 4" key="1">
    <citation type="submission" date="2013-05" db="EMBL/GenBank/DDBJ databases">
        <title>Complete genome sequence of Bacillus thuringiensis YBT-1518, a typical strain with high toxicity to nematode.</title>
        <authorList>
            <person name="Wang P."/>
            <person name="Zhang C."/>
            <person name="Guo M."/>
            <person name="Guo S."/>
            <person name="Zhu Y."/>
            <person name="Zheng J."/>
            <person name="Zhu L."/>
            <person name="Ruan L."/>
            <person name="Peng D."/>
            <person name="Sun M."/>
        </authorList>
    </citation>
    <scope>NUCLEOTIDE SEQUENCE [LARGE SCALE GENOMIC DNA]</scope>
    <source>
        <strain evidence="3 4">YBT-1518</strain>
    </source>
</reference>
<dbReference type="PANTHER" id="PTHR30590">
    <property type="entry name" value="INNER MEMBRANE PROTEIN"/>
    <property type="match status" value="1"/>
</dbReference>
<gene>
    <name evidence="3" type="ORF">YBT1518_28095</name>
</gene>
<evidence type="ECO:0000256" key="1">
    <source>
        <dbReference type="SAM" id="Phobius"/>
    </source>
</evidence>
<keyword evidence="1" id="KW-0472">Membrane</keyword>
<name>A0A9W3PIP8_BACTU</name>
<dbReference type="AlphaFoldDB" id="A0A9W3PIP8"/>
<feature type="transmembrane region" description="Helical" evidence="1">
    <location>
        <begin position="309"/>
        <end position="328"/>
    </location>
</feature>
<feature type="transmembrane region" description="Helical" evidence="1">
    <location>
        <begin position="47"/>
        <end position="68"/>
    </location>
</feature>
<dbReference type="KEGG" id="bthu:YBT1518_28095"/>
<evidence type="ECO:0000259" key="2">
    <source>
        <dbReference type="Pfam" id="PF04235"/>
    </source>
</evidence>
<feature type="transmembrane region" description="Helical" evidence="1">
    <location>
        <begin position="236"/>
        <end position="259"/>
    </location>
</feature>
<feature type="transmembrane region" description="Helical" evidence="1">
    <location>
        <begin position="279"/>
        <end position="297"/>
    </location>
</feature>
<dbReference type="PANTHER" id="PTHR30590:SF2">
    <property type="entry name" value="INNER MEMBRANE PROTEIN"/>
    <property type="match status" value="1"/>
</dbReference>
<feature type="transmembrane region" description="Helical" evidence="1">
    <location>
        <begin position="172"/>
        <end position="189"/>
    </location>
</feature>
<feature type="transmembrane region" description="Helical" evidence="1">
    <location>
        <begin position="88"/>
        <end position="112"/>
    </location>
</feature>
<evidence type="ECO:0000313" key="4">
    <source>
        <dbReference type="Proteomes" id="UP000018566"/>
    </source>
</evidence>
<dbReference type="Proteomes" id="UP000018566">
    <property type="component" value="Chromosome"/>
</dbReference>